<gene>
    <name evidence="2" type="ORF">NliqN6_3584</name>
</gene>
<dbReference type="EMBL" id="BLZA01000021">
    <property type="protein sequence ID" value="GHJ87182.1"/>
    <property type="molecule type" value="Genomic_DNA"/>
</dbReference>
<evidence type="ECO:0000313" key="2">
    <source>
        <dbReference type="EMBL" id="GHJ87182.1"/>
    </source>
</evidence>
<feature type="compositionally biased region" description="Low complexity" evidence="1">
    <location>
        <begin position="1"/>
        <end position="22"/>
    </location>
</feature>
<dbReference type="AlphaFoldDB" id="A0A8H3TU27"/>
<dbReference type="Proteomes" id="UP000620104">
    <property type="component" value="Unassembled WGS sequence"/>
</dbReference>
<dbReference type="Pfam" id="PF05032">
    <property type="entry name" value="Spo12"/>
    <property type="match status" value="1"/>
</dbReference>
<organism evidence="2 3">
    <name type="scientific">Naganishia liquefaciens</name>
    <dbReference type="NCBI Taxonomy" id="104408"/>
    <lineage>
        <taxon>Eukaryota</taxon>
        <taxon>Fungi</taxon>
        <taxon>Dikarya</taxon>
        <taxon>Basidiomycota</taxon>
        <taxon>Agaricomycotina</taxon>
        <taxon>Tremellomycetes</taxon>
        <taxon>Filobasidiales</taxon>
        <taxon>Filobasidiaceae</taxon>
        <taxon>Naganishia</taxon>
    </lineage>
</organism>
<evidence type="ECO:0000256" key="1">
    <source>
        <dbReference type="SAM" id="MobiDB-lite"/>
    </source>
</evidence>
<evidence type="ECO:0000313" key="3">
    <source>
        <dbReference type="Proteomes" id="UP000620104"/>
    </source>
</evidence>
<accession>A0A8H3TU27</accession>
<dbReference type="OrthoDB" id="5578329at2759"/>
<protein>
    <submittedName>
        <fullName evidence="2">Uncharacterized protein</fullName>
    </submittedName>
</protein>
<sequence length="146" mass="15167">MTQQTPATPAPAAALPAHMQAASITRTPSPILSPMHDPKHKAVVQPPVAPLGAANPNPVIPGQSSDPSQDMAYAHPGLGQKALLAKKFAKANKATVSPTDQMQSPCSAKLTSAKKKHFTKGKPASLGSRFMAVAGPETEQDKENAF</sequence>
<feature type="region of interest" description="Disordered" evidence="1">
    <location>
        <begin position="1"/>
        <end position="74"/>
    </location>
</feature>
<feature type="region of interest" description="Disordered" evidence="1">
    <location>
        <begin position="94"/>
        <end position="146"/>
    </location>
</feature>
<proteinExistence type="predicted"/>
<comment type="caution">
    <text evidence="2">The sequence shown here is derived from an EMBL/GenBank/DDBJ whole genome shotgun (WGS) entry which is preliminary data.</text>
</comment>
<feature type="compositionally biased region" description="Polar residues" evidence="1">
    <location>
        <begin position="95"/>
        <end position="110"/>
    </location>
</feature>
<name>A0A8H3TU27_9TREE</name>
<reference evidence="2" key="1">
    <citation type="submission" date="2020-07" db="EMBL/GenBank/DDBJ databases">
        <title>Draft Genome Sequence of a Deep-Sea Yeast, Naganishia (Cryptococcus) liquefaciens strain N6.</title>
        <authorList>
            <person name="Han Y.W."/>
            <person name="Kajitani R."/>
            <person name="Morimoto H."/>
            <person name="Parhat M."/>
            <person name="Tsubouchi H."/>
            <person name="Bakenova O."/>
            <person name="Ogata M."/>
            <person name="Argunhan B."/>
            <person name="Aoki R."/>
            <person name="Kajiwara S."/>
            <person name="Itoh T."/>
            <person name="Iwasaki H."/>
        </authorList>
    </citation>
    <scope>NUCLEOTIDE SEQUENCE</scope>
    <source>
        <strain evidence="2">N6</strain>
    </source>
</reference>
<keyword evidence="3" id="KW-1185">Reference proteome</keyword>
<dbReference type="InterPro" id="IPR007727">
    <property type="entry name" value="Spo12"/>
</dbReference>